<dbReference type="RefSeq" id="WP_279241365.1">
    <property type="nucleotide sequence ID" value="NZ_CP036501.1"/>
</dbReference>
<dbReference type="InterPro" id="IPR012338">
    <property type="entry name" value="Beta-lactam/transpept-like"/>
</dbReference>
<feature type="chain" id="PRO_5046801023" evidence="1">
    <location>
        <begin position="24"/>
        <end position="437"/>
    </location>
</feature>
<evidence type="ECO:0000313" key="3">
    <source>
        <dbReference type="EMBL" id="UZP74903.1"/>
    </source>
</evidence>
<proteinExistence type="predicted"/>
<evidence type="ECO:0000313" key="4">
    <source>
        <dbReference type="Proteomes" id="UP001317963"/>
    </source>
</evidence>
<dbReference type="InterPro" id="IPR050789">
    <property type="entry name" value="Diverse_Enzym_Activities"/>
</dbReference>
<dbReference type="EMBL" id="CP036501">
    <property type="protein sequence ID" value="UZP74903.1"/>
    <property type="molecule type" value="Genomic_DNA"/>
</dbReference>
<dbReference type="PANTHER" id="PTHR43283">
    <property type="entry name" value="BETA-LACTAMASE-RELATED"/>
    <property type="match status" value="1"/>
</dbReference>
<dbReference type="Pfam" id="PF00144">
    <property type="entry name" value="Beta-lactamase"/>
    <property type="match status" value="1"/>
</dbReference>
<reference evidence="3 4" key="1">
    <citation type="submission" date="2019-02" db="EMBL/GenBank/DDBJ databases">
        <title>Halieaceae_genomes.</title>
        <authorList>
            <person name="Li S.-H."/>
        </authorList>
    </citation>
    <scope>NUCLEOTIDE SEQUENCE [LARGE SCALE GENOMIC DNA]</scope>
    <source>
        <strain evidence="3 4">JH123</strain>
    </source>
</reference>
<dbReference type="GO" id="GO:0016787">
    <property type="term" value="F:hydrolase activity"/>
    <property type="evidence" value="ECO:0007669"/>
    <property type="project" value="UniProtKB-KW"/>
</dbReference>
<feature type="domain" description="Beta-lactamase-related" evidence="2">
    <location>
        <begin position="47"/>
        <end position="423"/>
    </location>
</feature>
<accession>A0ABY6Q7L7</accession>
<dbReference type="PANTHER" id="PTHR43283:SF3">
    <property type="entry name" value="BETA-LACTAMASE FAMILY PROTEIN (AFU_ORTHOLOGUE AFUA_5G07500)"/>
    <property type="match status" value="1"/>
</dbReference>
<dbReference type="Proteomes" id="UP001317963">
    <property type="component" value="Chromosome"/>
</dbReference>
<protein>
    <submittedName>
        <fullName evidence="3">Class A beta-lactamase-related serine hydrolase</fullName>
    </submittedName>
</protein>
<keyword evidence="4" id="KW-1185">Reference proteome</keyword>
<evidence type="ECO:0000256" key="1">
    <source>
        <dbReference type="SAM" id="SignalP"/>
    </source>
</evidence>
<keyword evidence="3" id="KW-0378">Hydrolase</keyword>
<sequence length="437" mass="48469">MKAKRFRIIALTALVNLSSLSVAEEFATSSPESQGVSSERLERLSALSEKYVNEGRVAGIVNLVLRNGNVVHYEATGKRGSENEMAMEVDDLFRIYSMTKPVTSVAAMQLYEQGKFQLSDPVTKFVPELKDLKVLNEDGQFEPVKQVMTMHQLLMHTAGMSYGFNAQNDLVDQLYLRADLSSAANLDEFVVRLAKLPLRSQPGERYHYSVAVDVTGLIVERISGQRLDEYIKEHILEPLEMNDTFFEVPEDKRDRFTQNHFINPETGTLVNSDYAPAPYGYRKGVALSDFFDVTLFAGGAGLVSTAMDYARFAEMLRRGGELDGVRILGPKTIKFMTRNHLAEDSMHAAWGQTPTDDIGRPGFGFGLGLGVVTDSAAIGVLGSDGEYNWGGAAGTIFWVDPVEELVVVSMIQLMQSPWPFRADVKIAVYQALTESYE</sequence>
<keyword evidence="1" id="KW-0732">Signal</keyword>
<name>A0ABY6Q7L7_9GAMM</name>
<evidence type="ECO:0000259" key="2">
    <source>
        <dbReference type="Pfam" id="PF00144"/>
    </source>
</evidence>
<feature type="signal peptide" evidence="1">
    <location>
        <begin position="1"/>
        <end position="23"/>
    </location>
</feature>
<dbReference type="InterPro" id="IPR001466">
    <property type="entry name" value="Beta-lactam-related"/>
</dbReference>
<dbReference type="Gene3D" id="3.40.710.10">
    <property type="entry name" value="DD-peptidase/beta-lactamase superfamily"/>
    <property type="match status" value="1"/>
</dbReference>
<gene>
    <name evidence="3" type="ORF">E0F26_09210</name>
</gene>
<organism evidence="3 4">
    <name type="scientific">Candidatus Paraluminiphilus aquimaris</name>
    <dbReference type="NCBI Taxonomy" id="2518994"/>
    <lineage>
        <taxon>Bacteria</taxon>
        <taxon>Pseudomonadati</taxon>
        <taxon>Pseudomonadota</taxon>
        <taxon>Gammaproteobacteria</taxon>
        <taxon>Cellvibrionales</taxon>
        <taxon>Halieaceae</taxon>
        <taxon>Candidatus Paraluminiphilus</taxon>
    </lineage>
</organism>
<dbReference type="SUPFAM" id="SSF56601">
    <property type="entry name" value="beta-lactamase/transpeptidase-like"/>
    <property type="match status" value="1"/>
</dbReference>